<accession>A0ACD5V7S3</accession>
<sequence>MDSSIAFFPGPAGLVLVLQQKIVIQVSVTCDKSRRKAMTIAAKTTGVISVGITGDGRDMLEVVGNEIDTVALVGCLRKKLDYANILKVEEVKDKDKDKKKEEEEYWKALHCYPGGYYYPHPYPPHSMVVCDEPNHCTIM</sequence>
<protein>
    <submittedName>
        <fullName evidence="1">Uncharacterized protein</fullName>
    </submittedName>
</protein>
<keyword evidence="2" id="KW-1185">Reference proteome</keyword>
<evidence type="ECO:0000313" key="2">
    <source>
        <dbReference type="Proteomes" id="UP001732700"/>
    </source>
</evidence>
<organism evidence="1 2">
    <name type="scientific">Avena sativa</name>
    <name type="common">Oat</name>
    <dbReference type="NCBI Taxonomy" id="4498"/>
    <lineage>
        <taxon>Eukaryota</taxon>
        <taxon>Viridiplantae</taxon>
        <taxon>Streptophyta</taxon>
        <taxon>Embryophyta</taxon>
        <taxon>Tracheophyta</taxon>
        <taxon>Spermatophyta</taxon>
        <taxon>Magnoliopsida</taxon>
        <taxon>Liliopsida</taxon>
        <taxon>Poales</taxon>
        <taxon>Poaceae</taxon>
        <taxon>BOP clade</taxon>
        <taxon>Pooideae</taxon>
        <taxon>Poodae</taxon>
        <taxon>Poeae</taxon>
        <taxon>Poeae Chloroplast Group 1 (Aveneae type)</taxon>
        <taxon>Aveninae</taxon>
        <taxon>Avena</taxon>
    </lineage>
</organism>
<dbReference type="EnsemblPlants" id="AVESA.00010b.r2.2DG0377550.2">
    <property type="protein sequence ID" value="AVESA.00010b.r2.2DG0377550.2.CDS"/>
    <property type="gene ID" value="AVESA.00010b.r2.2DG0377550"/>
</dbReference>
<name>A0ACD5V7S3_AVESA</name>
<reference evidence="1" key="1">
    <citation type="submission" date="2021-05" db="EMBL/GenBank/DDBJ databases">
        <authorList>
            <person name="Scholz U."/>
            <person name="Mascher M."/>
            <person name="Fiebig A."/>
        </authorList>
    </citation>
    <scope>NUCLEOTIDE SEQUENCE [LARGE SCALE GENOMIC DNA]</scope>
</reference>
<reference evidence="1" key="2">
    <citation type="submission" date="2025-09" db="UniProtKB">
        <authorList>
            <consortium name="EnsemblPlants"/>
        </authorList>
    </citation>
    <scope>IDENTIFICATION</scope>
</reference>
<dbReference type="Proteomes" id="UP001732700">
    <property type="component" value="Chromosome 2D"/>
</dbReference>
<proteinExistence type="predicted"/>
<evidence type="ECO:0000313" key="1">
    <source>
        <dbReference type="EnsemblPlants" id="AVESA.00010b.r2.2DG0377550.2.CDS"/>
    </source>
</evidence>